<organism evidence="1">
    <name type="scientific">uncultured bacterium</name>
    <name type="common">gcode 4</name>
    <dbReference type="NCBI Taxonomy" id="1234023"/>
    <lineage>
        <taxon>Bacteria</taxon>
        <taxon>environmental samples</taxon>
    </lineage>
</organism>
<protein>
    <recommendedName>
        <fullName evidence="2">ASCH domain-containing protein</fullName>
    </recommendedName>
</protein>
<dbReference type="InterPro" id="IPR015947">
    <property type="entry name" value="PUA-like_sf"/>
</dbReference>
<dbReference type="AlphaFoldDB" id="K1XYG1"/>
<accession>K1XYG1</accession>
<sequence>MDHLAIMKKSWWLTQKILAGQKTIETRRYMNKSAPWDKIKTGDVVYFKDSGSPVSVQATVSKVEQFADLDEEKRQNILKKYSYADIWTAIILPEILEYVKWKKYCIIIHLSTPCAVTPFEVNKTWYGNMAAWICLPSIEKIRI</sequence>
<dbReference type="EMBL" id="AMFJ01036073">
    <property type="protein sequence ID" value="EKD25408.1"/>
    <property type="molecule type" value="Genomic_DNA"/>
</dbReference>
<dbReference type="SUPFAM" id="SSF88697">
    <property type="entry name" value="PUA domain-like"/>
    <property type="match status" value="1"/>
</dbReference>
<proteinExistence type="predicted"/>
<dbReference type="Gene3D" id="2.30.130.30">
    <property type="entry name" value="Hypothetical protein"/>
    <property type="match status" value="1"/>
</dbReference>
<reference evidence="1" key="1">
    <citation type="journal article" date="2012" name="Science">
        <title>Fermentation, hydrogen, and sulfur metabolism in multiple uncultivated bacterial phyla.</title>
        <authorList>
            <person name="Wrighton K.C."/>
            <person name="Thomas B.C."/>
            <person name="Sharon I."/>
            <person name="Miller C.S."/>
            <person name="Castelle C.J."/>
            <person name="VerBerkmoes N.C."/>
            <person name="Wilkins M.J."/>
            <person name="Hettich R.L."/>
            <person name="Lipton M.S."/>
            <person name="Williams K.H."/>
            <person name="Long P.E."/>
            <person name="Banfield J.F."/>
        </authorList>
    </citation>
    <scope>NUCLEOTIDE SEQUENCE [LARGE SCALE GENOMIC DNA]</scope>
</reference>
<gene>
    <name evidence="1" type="ORF">ACD_80C00066G0002</name>
</gene>
<evidence type="ECO:0000313" key="1">
    <source>
        <dbReference type="EMBL" id="EKD25408.1"/>
    </source>
</evidence>
<name>K1XYG1_9BACT</name>
<comment type="caution">
    <text evidence="1">The sequence shown here is derived from an EMBL/GenBank/DDBJ whole genome shotgun (WGS) entry which is preliminary data.</text>
</comment>
<evidence type="ECO:0008006" key="2">
    <source>
        <dbReference type="Google" id="ProtNLM"/>
    </source>
</evidence>